<dbReference type="HOGENOM" id="CLU_664751_0_0_1"/>
<organism evidence="5 6">
    <name type="scientific">Phaeodactylum tricornutum (strain CCAP 1055/1)</name>
    <dbReference type="NCBI Taxonomy" id="556484"/>
    <lineage>
        <taxon>Eukaryota</taxon>
        <taxon>Sar</taxon>
        <taxon>Stramenopiles</taxon>
        <taxon>Ochrophyta</taxon>
        <taxon>Bacillariophyta</taxon>
        <taxon>Bacillariophyceae</taxon>
        <taxon>Bacillariophycidae</taxon>
        <taxon>Naviculales</taxon>
        <taxon>Phaeodactylaceae</taxon>
        <taxon>Phaeodactylum</taxon>
    </lineage>
</organism>
<feature type="signal peptide" evidence="4">
    <location>
        <begin position="1"/>
        <end position="25"/>
    </location>
</feature>
<evidence type="ECO:0000313" key="5">
    <source>
        <dbReference type="EMBL" id="EEC46982.1"/>
    </source>
</evidence>
<evidence type="ECO:0000256" key="4">
    <source>
        <dbReference type="SAM" id="SignalP"/>
    </source>
</evidence>
<feature type="compositionally biased region" description="Low complexity" evidence="3">
    <location>
        <begin position="70"/>
        <end position="79"/>
    </location>
</feature>
<evidence type="ECO:0000256" key="2">
    <source>
        <dbReference type="ARBA" id="ARBA00022786"/>
    </source>
</evidence>
<keyword evidence="2" id="KW-0833">Ubl conjugation pathway</keyword>
<feature type="chain" id="PRO_5002855679" description="Plastid lipid-associated protein/fibrillin conserved domain-containing protein" evidence="4">
    <location>
        <begin position="26"/>
        <end position="414"/>
    </location>
</feature>
<accession>B7G3D6</accession>
<keyword evidence="6" id="KW-1185">Reference proteome</keyword>
<dbReference type="OMA" id="HQVFFGR"/>
<dbReference type="KEGG" id="pti:PHATRDRAFT_47439"/>
<dbReference type="OrthoDB" id="722566at2759"/>
<evidence type="ECO:0000313" key="6">
    <source>
        <dbReference type="Proteomes" id="UP000000759"/>
    </source>
</evidence>
<evidence type="ECO:0008006" key="7">
    <source>
        <dbReference type="Google" id="ProtNLM"/>
    </source>
</evidence>
<dbReference type="PANTHER" id="PTHR10706">
    <property type="entry name" value="F-BOX FAMILY PROTEIN"/>
    <property type="match status" value="1"/>
</dbReference>
<sequence length="414" mass="45884">MHALSLLSSVLAVGSSLLAVSPVESFSPRLAFGQRHRPGTASLVQQRRVPPSATSHNSRQYREHVILAMTSSSSASTGSFELPEDGPPESSGSDNSNGRGISSSELRQVSEARQRRLQEEEERLSRFVFGDDLHKLRQQVLSLRQSLQESRLIGAHERTRELEQAILFAQNLDAEFVYIVALEKAARAAKDGDIASAEQYRKEARYARNALPQFNLDGLWVGKYGSHGFEMVNVTYVGDTLVAYKVTGDQNVPKGEVSFTVDLSLDAAASKGPTVAGGLEPIQLGKKAAAQWGSQYLQRFAGQGQVASKGYRNAQWLEGQLILVSQYFSFAWLPISHQVFFGRPSAELTLKLLRQDRQSGRSPLADDNDAATRQYLERCLEETILLEDEMEINNEGFFASHNQEDYYTQSGCFE</sequence>
<dbReference type="UniPathway" id="UPA00143"/>
<feature type="compositionally biased region" description="Polar residues" evidence="3">
    <location>
        <begin position="90"/>
        <end position="107"/>
    </location>
</feature>
<feature type="region of interest" description="Disordered" evidence="3">
    <location>
        <begin position="39"/>
        <end position="114"/>
    </location>
</feature>
<dbReference type="GO" id="GO:0016567">
    <property type="term" value="P:protein ubiquitination"/>
    <property type="evidence" value="ECO:0007669"/>
    <property type="project" value="UniProtKB-UniPathway"/>
</dbReference>
<dbReference type="PANTHER" id="PTHR10706:SF130">
    <property type="entry name" value="F-BOX ONLY PROTEIN 31"/>
    <property type="match status" value="1"/>
</dbReference>
<dbReference type="InParanoid" id="B7G3D6"/>
<dbReference type="InterPro" id="IPR045048">
    <property type="entry name" value="FBXO31/39"/>
</dbReference>
<proteinExistence type="predicted"/>
<protein>
    <recommendedName>
        <fullName evidence="7">Plastid lipid-associated protein/fibrillin conserved domain-containing protein</fullName>
    </recommendedName>
</protein>
<dbReference type="eggNOG" id="ENOG502RRCA">
    <property type="taxonomic scope" value="Eukaryota"/>
</dbReference>
<evidence type="ECO:0000256" key="3">
    <source>
        <dbReference type="SAM" id="MobiDB-lite"/>
    </source>
</evidence>
<comment type="pathway">
    <text evidence="1">Protein modification; protein ubiquitination.</text>
</comment>
<reference evidence="5 6" key="1">
    <citation type="journal article" date="2008" name="Nature">
        <title>The Phaeodactylum genome reveals the evolutionary history of diatom genomes.</title>
        <authorList>
            <person name="Bowler C."/>
            <person name="Allen A.E."/>
            <person name="Badger J.H."/>
            <person name="Grimwood J."/>
            <person name="Jabbari K."/>
            <person name="Kuo A."/>
            <person name="Maheswari U."/>
            <person name="Martens C."/>
            <person name="Maumus F."/>
            <person name="Otillar R.P."/>
            <person name="Rayko E."/>
            <person name="Salamov A."/>
            <person name="Vandepoele K."/>
            <person name="Beszteri B."/>
            <person name="Gruber A."/>
            <person name="Heijde M."/>
            <person name="Katinka M."/>
            <person name="Mock T."/>
            <person name="Valentin K."/>
            <person name="Verret F."/>
            <person name="Berges J.A."/>
            <person name="Brownlee C."/>
            <person name="Cadoret J.P."/>
            <person name="Chiovitti A."/>
            <person name="Choi C.J."/>
            <person name="Coesel S."/>
            <person name="De Martino A."/>
            <person name="Detter J.C."/>
            <person name="Durkin C."/>
            <person name="Falciatore A."/>
            <person name="Fournet J."/>
            <person name="Haruta M."/>
            <person name="Huysman M.J."/>
            <person name="Jenkins B.D."/>
            <person name="Jiroutova K."/>
            <person name="Jorgensen R.E."/>
            <person name="Joubert Y."/>
            <person name="Kaplan A."/>
            <person name="Kroger N."/>
            <person name="Kroth P.G."/>
            <person name="La Roche J."/>
            <person name="Lindquist E."/>
            <person name="Lommer M."/>
            <person name="Martin-Jezequel V."/>
            <person name="Lopez P.J."/>
            <person name="Lucas S."/>
            <person name="Mangogna M."/>
            <person name="McGinnis K."/>
            <person name="Medlin L.K."/>
            <person name="Montsant A."/>
            <person name="Oudot-Le Secq M.P."/>
            <person name="Napoli C."/>
            <person name="Obornik M."/>
            <person name="Parker M.S."/>
            <person name="Petit J.L."/>
            <person name="Porcel B.M."/>
            <person name="Poulsen N."/>
            <person name="Robison M."/>
            <person name="Rychlewski L."/>
            <person name="Rynearson T.A."/>
            <person name="Schmutz J."/>
            <person name="Shapiro H."/>
            <person name="Siaut M."/>
            <person name="Stanley M."/>
            <person name="Sussman M.R."/>
            <person name="Taylor A.R."/>
            <person name="Vardi A."/>
            <person name="von Dassow P."/>
            <person name="Vyverman W."/>
            <person name="Willis A."/>
            <person name="Wyrwicz L.S."/>
            <person name="Rokhsar D.S."/>
            <person name="Weissenbach J."/>
            <person name="Armbrust E.V."/>
            <person name="Green B.R."/>
            <person name="Van de Peer Y."/>
            <person name="Grigoriev I.V."/>
        </authorList>
    </citation>
    <scope>NUCLEOTIDE SEQUENCE [LARGE SCALE GENOMIC DNA]</scope>
    <source>
        <strain evidence="5 6">CCAP 1055/1</strain>
    </source>
</reference>
<dbReference type="GeneID" id="7202465"/>
<name>B7G3D6_PHATC</name>
<evidence type="ECO:0000256" key="1">
    <source>
        <dbReference type="ARBA" id="ARBA00004906"/>
    </source>
</evidence>
<dbReference type="EMBL" id="CM000615">
    <property type="protein sequence ID" value="EEC46982.1"/>
    <property type="molecule type" value="Genomic_DNA"/>
</dbReference>
<dbReference type="PaxDb" id="2850-Phatr47439"/>
<keyword evidence="4" id="KW-0732">Signal</keyword>
<dbReference type="Proteomes" id="UP000000759">
    <property type="component" value="Chromosome 13"/>
</dbReference>
<gene>
    <name evidence="5" type="ORF">PHATRDRAFT_47439</name>
</gene>
<dbReference type="RefSeq" id="XP_002181768.1">
    <property type="nucleotide sequence ID" value="XM_002181732.1"/>
</dbReference>
<dbReference type="Pfam" id="PF12014">
    <property type="entry name" value="Cyclin_D1_bind"/>
    <property type="match status" value="1"/>
</dbReference>
<reference evidence="6" key="2">
    <citation type="submission" date="2008-08" db="EMBL/GenBank/DDBJ databases">
        <authorList>
            <consortium name="Diatom Consortium"/>
            <person name="Grigoriev I."/>
            <person name="Grimwood J."/>
            <person name="Kuo A."/>
            <person name="Otillar R.P."/>
            <person name="Salamov A."/>
            <person name="Detter J.C."/>
            <person name="Lindquist E."/>
            <person name="Shapiro H."/>
            <person name="Lucas S."/>
            <person name="Glavina del Rio T."/>
            <person name="Pitluck S."/>
            <person name="Rokhsar D."/>
            <person name="Bowler C."/>
        </authorList>
    </citation>
    <scope>GENOME REANNOTATION</scope>
    <source>
        <strain evidence="6">CCAP 1055/1</strain>
    </source>
</reference>
<dbReference type="AlphaFoldDB" id="B7G3D6"/>